<protein>
    <submittedName>
        <fullName evidence="2">Uncharacterized protein</fullName>
    </submittedName>
</protein>
<dbReference type="AlphaFoldDB" id="A0A2Z5J7A6"/>
<feature type="region of interest" description="Disordered" evidence="1">
    <location>
        <begin position="157"/>
        <end position="226"/>
    </location>
</feature>
<evidence type="ECO:0000313" key="3">
    <source>
        <dbReference type="Proteomes" id="UP000252698"/>
    </source>
</evidence>
<evidence type="ECO:0000313" key="2">
    <source>
        <dbReference type="EMBL" id="AXE76221.1"/>
    </source>
</evidence>
<dbReference type="Proteomes" id="UP000252698">
    <property type="component" value="Chromosome"/>
</dbReference>
<organism evidence="2 3">
    <name type="scientific">Streptomyces atratus</name>
    <dbReference type="NCBI Taxonomy" id="1893"/>
    <lineage>
        <taxon>Bacteria</taxon>
        <taxon>Bacillati</taxon>
        <taxon>Actinomycetota</taxon>
        <taxon>Actinomycetes</taxon>
        <taxon>Kitasatosporales</taxon>
        <taxon>Streptomycetaceae</taxon>
        <taxon>Streptomyces</taxon>
    </lineage>
</organism>
<evidence type="ECO:0000256" key="1">
    <source>
        <dbReference type="SAM" id="MobiDB-lite"/>
    </source>
</evidence>
<proteinExistence type="predicted"/>
<dbReference type="RefSeq" id="WP_114242886.1">
    <property type="nucleotide sequence ID" value="NZ_CP027306.1"/>
</dbReference>
<feature type="region of interest" description="Disordered" evidence="1">
    <location>
        <begin position="1"/>
        <end position="32"/>
    </location>
</feature>
<reference evidence="2 3" key="1">
    <citation type="journal article" date="2018" name="Front. Microbiol.">
        <title>Genome Sequencing of Streptomyces atratus SCSIOZH16 and Activation Production of Nocardamine via Metabolic Engineering.</title>
        <authorList>
            <person name="Li Y."/>
            <person name="Zhang C."/>
            <person name="Liu C."/>
            <person name="Ju J."/>
            <person name="Ma J."/>
        </authorList>
    </citation>
    <scope>NUCLEOTIDE SEQUENCE [LARGE SCALE GENOMIC DNA]</scope>
    <source>
        <strain evidence="2 3">SCSIO_ZH16</strain>
    </source>
</reference>
<accession>A0A2Z5J7A6</accession>
<sequence length="226" mass="24418">MVTPEFRPTHVVPRDGLPSWEGPDVSRPTEPLDPLLPVQLIDRRGDWGQVLCANGWSAWVDGRLLVSVPQGPPLAGQPLARTADPRPLLARVQESLAQYRRAAEELADGRIDGETFRRRTQGLRVGMVVDGEAVWLYDAEHERWVYCNGTRLSTYAASAGPGRPSGAPADGPAEAVEADPTQVVTPEQSADARAPEEHDEEPTQIVHPVDESGPPASHPPTRAGDG</sequence>
<feature type="compositionally biased region" description="Low complexity" evidence="1">
    <location>
        <begin position="157"/>
        <end position="173"/>
    </location>
</feature>
<gene>
    <name evidence="2" type="ORF">C5746_03755</name>
</gene>
<name>A0A2Z5J7A6_STRAR</name>
<dbReference type="GeneID" id="95517669"/>
<dbReference type="EMBL" id="CP027306">
    <property type="protein sequence ID" value="AXE76221.1"/>
    <property type="molecule type" value="Genomic_DNA"/>
</dbReference>
<dbReference type="KEGG" id="sata:C5746_03755"/>